<organism evidence="8 9">
    <name type="scientific">Monosporascus cannonballus</name>
    <dbReference type="NCBI Taxonomy" id="155416"/>
    <lineage>
        <taxon>Eukaryota</taxon>
        <taxon>Fungi</taxon>
        <taxon>Dikarya</taxon>
        <taxon>Ascomycota</taxon>
        <taxon>Pezizomycotina</taxon>
        <taxon>Sordariomycetes</taxon>
        <taxon>Xylariomycetidae</taxon>
        <taxon>Xylariales</taxon>
        <taxon>Xylariales incertae sedis</taxon>
        <taxon>Monosporascus</taxon>
    </lineage>
</organism>
<keyword evidence="3 6" id="KW-0812">Transmembrane</keyword>
<reference evidence="8 9" key="1">
    <citation type="submission" date="2018-06" db="EMBL/GenBank/DDBJ databases">
        <title>Complete Genomes of Monosporascus.</title>
        <authorList>
            <person name="Robinson A.J."/>
            <person name="Natvig D.O."/>
        </authorList>
    </citation>
    <scope>NUCLEOTIDE SEQUENCE [LARGE SCALE GENOMIC DNA]</scope>
    <source>
        <strain evidence="8 9">CBS 609.92</strain>
    </source>
</reference>
<feature type="transmembrane region" description="Helical" evidence="6">
    <location>
        <begin position="61"/>
        <end position="80"/>
    </location>
</feature>
<dbReference type="InterPro" id="IPR013525">
    <property type="entry name" value="ABC2_TM"/>
</dbReference>
<evidence type="ECO:0000313" key="9">
    <source>
        <dbReference type="Proteomes" id="UP000294003"/>
    </source>
</evidence>
<sequence>MVAFSRSDPLSRAPRKSFNKPALATPAELGALVHKRASFVTAFPLLMRRAAINFRRQPPLLLARTMQVLGLAIVLTLFFAPLKNDYYSVQNRMGFVQEVAAFYFVGMLQNVAVYLAEREVFYREDDDGVYGAEAFLASYTVLEVPFEVVSCLLADLAVGFKRTAEMYFACVFACFGIVSCGESLGIMFNTVLGHAGFAVNVVSVLLSVAQIIAGIMSIDMPRLFVVMNYLSPVKYATEALAPISLRGVRFTCGDAQRLPDGSCTIESGEQVLDLYKLNSDPYANLGALGTTVVIYRLVAWALLRLVRTRWKSVVEKRRR</sequence>
<evidence type="ECO:0000256" key="4">
    <source>
        <dbReference type="ARBA" id="ARBA00022989"/>
    </source>
</evidence>
<evidence type="ECO:0000256" key="6">
    <source>
        <dbReference type="SAM" id="Phobius"/>
    </source>
</evidence>
<feature type="transmembrane region" description="Helical" evidence="6">
    <location>
        <begin position="282"/>
        <end position="303"/>
    </location>
</feature>
<comment type="subcellular location">
    <subcellularLocation>
        <location evidence="1">Membrane</location>
        <topology evidence="1">Multi-pass membrane protein</topology>
    </subcellularLocation>
</comment>
<proteinExistence type="predicted"/>
<dbReference type="PANTHER" id="PTHR48041">
    <property type="entry name" value="ABC TRANSPORTER G FAMILY MEMBER 28"/>
    <property type="match status" value="1"/>
</dbReference>
<evidence type="ECO:0000256" key="2">
    <source>
        <dbReference type="ARBA" id="ARBA00022448"/>
    </source>
</evidence>
<protein>
    <recommendedName>
        <fullName evidence="7">ABC-2 type transporter transmembrane domain-containing protein</fullName>
    </recommendedName>
</protein>
<comment type="caution">
    <text evidence="8">The sequence shown here is derived from an EMBL/GenBank/DDBJ whole genome shotgun (WGS) entry which is preliminary data.</text>
</comment>
<evidence type="ECO:0000256" key="3">
    <source>
        <dbReference type="ARBA" id="ARBA00022692"/>
    </source>
</evidence>
<accession>A0ABY0H7B1</accession>
<keyword evidence="2" id="KW-0813">Transport</keyword>
<dbReference type="InterPro" id="IPR050352">
    <property type="entry name" value="ABCG_transporters"/>
</dbReference>
<keyword evidence="9" id="KW-1185">Reference proteome</keyword>
<keyword evidence="5 6" id="KW-0472">Membrane</keyword>
<evidence type="ECO:0000256" key="5">
    <source>
        <dbReference type="ARBA" id="ARBA00023136"/>
    </source>
</evidence>
<evidence type="ECO:0000259" key="7">
    <source>
        <dbReference type="Pfam" id="PF01061"/>
    </source>
</evidence>
<gene>
    <name evidence="8" type="ORF">DL762_004602</name>
</gene>
<feature type="transmembrane region" description="Helical" evidence="6">
    <location>
        <begin position="195"/>
        <end position="218"/>
    </location>
</feature>
<feature type="domain" description="ABC-2 type transporter transmembrane" evidence="7">
    <location>
        <begin position="43"/>
        <end position="240"/>
    </location>
</feature>
<dbReference type="Proteomes" id="UP000294003">
    <property type="component" value="Unassembled WGS sequence"/>
</dbReference>
<keyword evidence="4 6" id="KW-1133">Transmembrane helix</keyword>
<dbReference type="Pfam" id="PF01061">
    <property type="entry name" value="ABC2_membrane"/>
    <property type="match status" value="1"/>
</dbReference>
<dbReference type="EMBL" id="QJNS01000110">
    <property type="protein sequence ID" value="RYO86770.1"/>
    <property type="molecule type" value="Genomic_DNA"/>
</dbReference>
<name>A0ABY0H7B1_9PEZI</name>
<feature type="transmembrane region" description="Helical" evidence="6">
    <location>
        <begin position="166"/>
        <end position="188"/>
    </location>
</feature>
<evidence type="ECO:0000313" key="8">
    <source>
        <dbReference type="EMBL" id="RYO86770.1"/>
    </source>
</evidence>
<dbReference type="PANTHER" id="PTHR48041:SF119">
    <property type="entry name" value="ROA1P"/>
    <property type="match status" value="1"/>
</dbReference>
<feature type="transmembrane region" description="Helical" evidence="6">
    <location>
        <begin position="100"/>
        <end position="116"/>
    </location>
</feature>
<evidence type="ECO:0000256" key="1">
    <source>
        <dbReference type="ARBA" id="ARBA00004141"/>
    </source>
</evidence>
<feature type="transmembrane region" description="Helical" evidence="6">
    <location>
        <begin position="128"/>
        <end position="146"/>
    </location>
</feature>